<dbReference type="InterPro" id="IPR001326">
    <property type="entry name" value="Transl_elong_EF1B_B/D_CS"/>
</dbReference>
<evidence type="ECO:0000313" key="10">
    <source>
        <dbReference type="Ensembl" id="ENSLOCP00000010373.1"/>
    </source>
</evidence>
<dbReference type="GO" id="GO:0003746">
    <property type="term" value="F:translation elongation factor activity"/>
    <property type="evidence" value="ECO:0007669"/>
    <property type="project" value="UniProtKB-KW"/>
</dbReference>
<feature type="region of interest" description="Disordered" evidence="7">
    <location>
        <begin position="357"/>
        <end position="379"/>
    </location>
</feature>
<evidence type="ECO:0000256" key="1">
    <source>
        <dbReference type="ARBA" id="ARBA00007411"/>
    </source>
</evidence>
<accession>W5MPR4</accession>
<reference evidence="10" key="2">
    <citation type="submission" date="2025-08" db="UniProtKB">
        <authorList>
            <consortium name="Ensembl"/>
        </authorList>
    </citation>
    <scope>IDENTIFICATION</scope>
</reference>
<evidence type="ECO:0000256" key="5">
    <source>
        <dbReference type="RuleBase" id="RU003791"/>
    </source>
</evidence>
<feature type="domain" description="Elongation factor 1 beta central acidic region eukaryote" evidence="9">
    <location>
        <begin position="555"/>
        <end position="581"/>
    </location>
</feature>
<dbReference type="Pfam" id="PF10587">
    <property type="entry name" value="EF-1_beta_acid"/>
    <property type="match status" value="1"/>
</dbReference>
<keyword evidence="11" id="KW-1185">Reference proteome</keyword>
<dbReference type="GO" id="GO:0005085">
    <property type="term" value="F:guanyl-nucleotide exchange factor activity"/>
    <property type="evidence" value="ECO:0000318"/>
    <property type="project" value="GO_Central"/>
</dbReference>
<reference evidence="11" key="1">
    <citation type="submission" date="2011-12" db="EMBL/GenBank/DDBJ databases">
        <title>The Draft Genome of Lepisosteus oculatus.</title>
        <authorList>
            <consortium name="The Broad Institute Genome Assembly &amp; Analysis Group"/>
            <consortium name="Computational R&amp;D Group"/>
            <consortium name="and Sequencing Platform"/>
            <person name="Di Palma F."/>
            <person name="Alfoldi J."/>
            <person name="Johnson J."/>
            <person name="Berlin A."/>
            <person name="Gnerre S."/>
            <person name="Jaffe D."/>
            <person name="MacCallum I."/>
            <person name="Young S."/>
            <person name="Walker B.J."/>
            <person name="Lander E.S."/>
            <person name="Lindblad-Toh K."/>
        </authorList>
    </citation>
    <scope>NUCLEOTIDE SEQUENCE [LARGE SCALE GENOMIC DNA]</scope>
</reference>
<evidence type="ECO:0000256" key="3">
    <source>
        <dbReference type="ARBA" id="ARBA00022917"/>
    </source>
</evidence>
<dbReference type="PANTHER" id="PTHR11595:SF26">
    <property type="entry name" value="ELONGATION FACTOR 1-DELTA"/>
    <property type="match status" value="1"/>
</dbReference>
<feature type="compositionally biased region" description="Basic and acidic residues" evidence="7">
    <location>
        <begin position="1"/>
        <end position="10"/>
    </location>
</feature>
<feature type="region of interest" description="Disordered" evidence="7">
    <location>
        <begin position="169"/>
        <end position="206"/>
    </location>
</feature>
<evidence type="ECO:0000313" key="11">
    <source>
        <dbReference type="Proteomes" id="UP000018468"/>
    </source>
</evidence>
<dbReference type="InterPro" id="IPR014038">
    <property type="entry name" value="EF1B_bsu/dsu_GNE"/>
</dbReference>
<evidence type="ECO:0000259" key="9">
    <source>
        <dbReference type="SMART" id="SM01182"/>
    </source>
</evidence>
<dbReference type="HOGENOM" id="CLU_020166_0_0_1"/>
<dbReference type="Proteomes" id="UP000018468">
    <property type="component" value="Linkage group LG9"/>
</dbReference>
<feature type="compositionally biased region" description="Polar residues" evidence="7">
    <location>
        <begin position="17"/>
        <end position="27"/>
    </location>
</feature>
<feature type="domain" description="Translation elongation factor EF1B beta/delta subunit guanine nucleotide exchange" evidence="8">
    <location>
        <begin position="590"/>
        <end position="676"/>
    </location>
</feature>
<feature type="region of interest" description="Disordered" evidence="7">
    <location>
        <begin position="534"/>
        <end position="568"/>
    </location>
</feature>
<dbReference type="SMART" id="SM00888">
    <property type="entry name" value="EF1_GNE"/>
    <property type="match status" value="1"/>
</dbReference>
<dbReference type="Gene3D" id="3.30.70.60">
    <property type="match status" value="1"/>
</dbReference>
<proteinExistence type="inferred from homology"/>
<feature type="coiled-coil region" evidence="6">
    <location>
        <begin position="482"/>
        <end position="516"/>
    </location>
</feature>
<feature type="compositionally biased region" description="Basic residues" evidence="7">
    <location>
        <begin position="34"/>
        <end position="46"/>
    </location>
</feature>
<evidence type="ECO:0000256" key="6">
    <source>
        <dbReference type="SAM" id="Coils"/>
    </source>
</evidence>
<dbReference type="PROSITE" id="PS00824">
    <property type="entry name" value="EF1BD_1"/>
    <property type="match status" value="1"/>
</dbReference>
<gene>
    <name evidence="10" type="primary">EEF1D</name>
</gene>
<dbReference type="GO" id="GO:0006414">
    <property type="term" value="P:translational elongation"/>
    <property type="evidence" value="ECO:0000318"/>
    <property type="project" value="GO_Central"/>
</dbReference>
<dbReference type="InterPro" id="IPR049720">
    <property type="entry name" value="EF1B_bsu/dsu"/>
</dbReference>
<dbReference type="Pfam" id="PF00736">
    <property type="entry name" value="EF1_GNE"/>
    <property type="match status" value="1"/>
</dbReference>
<dbReference type="InterPro" id="IPR036219">
    <property type="entry name" value="eEF-1beta-like_sf"/>
</dbReference>
<dbReference type="EMBL" id="AHAT01010055">
    <property type="status" value="NOT_ANNOTATED_CDS"/>
    <property type="molecule type" value="Genomic_DNA"/>
</dbReference>
<feature type="compositionally biased region" description="Low complexity" evidence="7">
    <location>
        <begin position="367"/>
        <end position="377"/>
    </location>
</feature>
<dbReference type="GO" id="GO:0005829">
    <property type="term" value="C:cytosol"/>
    <property type="evidence" value="ECO:0000318"/>
    <property type="project" value="GO_Central"/>
</dbReference>
<dbReference type="PROSITE" id="PS00825">
    <property type="entry name" value="EF1BD_2"/>
    <property type="match status" value="1"/>
</dbReference>
<dbReference type="InterPro" id="IPR014717">
    <property type="entry name" value="Transl_elong_EF1B/ribsomal_bS6"/>
</dbReference>
<evidence type="ECO:0000256" key="2">
    <source>
        <dbReference type="ARBA" id="ARBA00022768"/>
    </source>
</evidence>
<dbReference type="AlphaFoldDB" id="W5MPR4"/>
<evidence type="ECO:0000256" key="7">
    <source>
        <dbReference type="SAM" id="MobiDB-lite"/>
    </source>
</evidence>
<evidence type="ECO:0000256" key="4">
    <source>
        <dbReference type="ARBA" id="ARBA00039378"/>
    </source>
</evidence>
<dbReference type="eggNOG" id="KOG1668">
    <property type="taxonomic scope" value="Eukaryota"/>
</dbReference>
<dbReference type="GO" id="GO:0005853">
    <property type="term" value="C:eukaryotic translation elongation factor 1 complex"/>
    <property type="evidence" value="ECO:0007669"/>
    <property type="project" value="InterPro"/>
</dbReference>
<dbReference type="SMART" id="SM01182">
    <property type="entry name" value="EF-1_beta_acid"/>
    <property type="match status" value="1"/>
</dbReference>
<feature type="compositionally biased region" description="Acidic residues" evidence="7">
    <location>
        <begin position="546"/>
        <end position="565"/>
    </location>
</feature>
<dbReference type="InterPro" id="IPR018940">
    <property type="entry name" value="EF-1_beta_acid_region_euk"/>
</dbReference>
<keyword evidence="6" id="KW-0175">Coiled coil</keyword>
<reference evidence="10" key="3">
    <citation type="submission" date="2025-09" db="UniProtKB">
        <authorList>
            <consortium name="Ensembl"/>
        </authorList>
    </citation>
    <scope>IDENTIFICATION</scope>
</reference>
<dbReference type="Bgee" id="ENSLOCG00000008527">
    <property type="expression patterns" value="Expressed in heart and 13 other cell types or tissues"/>
</dbReference>
<comment type="similarity">
    <text evidence="1 5">Belongs to the EF-1-beta/EF-1-delta family.</text>
</comment>
<protein>
    <recommendedName>
        <fullName evidence="4">Elongation factor 1-delta</fullName>
    </recommendedName>
</protein>
<dbReference type="EMBL" id="AHAT01010056">
    <property type="status" value="NOT_ANNOTATED_CDS"/>
    <property type="molecule type" value="Genomic_DNA"/>
</dbReference>
<dbReference type="GeneTree" id="ENSGT00950000183014"/>
<organism evidence="10 11">
    <name type="scientific">Lepisosteus oculatus</name>
    <name type="common">Spotted gar</name>
    <dbReference type="NCBI Taxonomy" id="7918"/>
    <lineage>
        <taxon>Eukaryota</taxon>
        <taxon>Metazoa</taxon>
        <taxon>Chordata</taxon>
        <taxon>Craniata</taxon>
        <taxon>Vertebrata</taxon>
        <taxon>Euteleostomi</taxon>
        <taxon>Actinopterygii</taxon>
        <taxon>Neopterygii</taxon>
        <taxon>Holostei</taxon>
        <taxon>Semionotiformes</taxon>
        <taxon>Lepisosteidae</taxon>
        <taxon>Lepisosteus</taxon>
    </lineage>
</organism>
<name>W5MPR4_LEPOC</name>
<dbReference type="PANTHER" id="PTHR11595">
    <property type="entry name" value="EF-HAND AND COILED-COIL DOMAIN-CONTAINING FAMILY MEMBER"/>
    <property type="match status" value="1"/>
</dbReference>
<keyword evidence="3 5" id="KW-0648">Protein biosynthesis</keyword>
<feature type="compositionally biased region" description="Basic and acidic residues" evidence="7">
    <location>
        <begin position="294"/>
        <end position="314"/>
    </location>
</feature>
<dbReference type="SUPFAM" id="SSF54984">
    <property type="entry name" value="eEF-1beta-like"/>
    <property type="match status" value="1"/>
</dbReference>
<keyword evidence="2 5" id="KW-0251">Elongation factor</keyword>
<dbReference type="CDD" id="cd00292">
    <property type="entry name" value="EF1B"/>
    <property type="match status" value="1"/>
</dbReference>
<sequence>MLAAVRRAEPGEGSGGQASSSPESGSLNGDAKRPGKRQRRRKRSPRVKSQATSPVYSLLGLQAESVWFDRHMFEEAEGAYHRKLVEALYGSVAQTNEAVIASRPDCGPANPETAASVGSSYDDPAAVACSHGDLVACHHVVQAVWVNKLAFDSAESRFMLRPTSASVSTAPRSLALPLPHEETSQRTPDEGYLTLTPTPATPSPCPGRLQQSVNGMPHYSSALRGLLQEVWLEKPLYDHAEACFYQSLHDGPPVSSTSGGSRRGRSHHRGSQEQEEAVSRPVCLEAGGSPTETGRYRPESQKAKRDSAVQDKRAAGGHLDPGHSLRFMLHQDGERIWLDRPRFEAAERRFYEAAALAKQRGSGGLNRPSAASTSPRSSPRHYNIMSAEYLAQEKIWFDKHRYDEAERQYYERMNGPVSASSETGANTILQDIARARENIQKSLAGMRTTLHPSGPPHAPLRCPAQPSAVCPAGDQIELLSRMRSLELENQSLHKVVEDLRLALFKLESRISVLEKSPAGGVPAAVPGVPAKEAPVQQLNSAAPAENNDDDDDLDLFGSDEEEDEETVRVREQRLKEYAERKAKKPAIIAKSSILLDVKPWDDETDMAKLEECVRSVQADGLVWGSSKLVPVGYGIRKLQIQCVVEDDKVGTDMLEEEITKFEDYVQSVDVAAFNKI</sequence>
<feature type="region of interest" description="Disordered" evidence="7">
    <location>
        <begin position="1"/>
        <end position="51"/>
    </location>
</feature>
<dbReference type="Ensembl" id="ENSLOCT00000010387.1">
    <property type="protein sequence ID" value="ENSLOCP00000010373.1"/>
    <property type="gene ID" value="ENSLOCG00000008527.1"/>
</dbReference>
<feature type="region of interest" description="Disordered" evidence="7">
    <location>
        <begin position="250"/>
        <end position="324"/>
    </location>
</feature>
<dbReference type="InParanoid" id="W5MPR4"/>
<dbReference type="STRING" id="7918.ENSLOCP00000010373"/>
<feature type="compositionally biased region" description="Basic and acidic residues" evidence="7">
    <location>
        <begin position="179"/>
        <end position="189"/>
    </location>
</feature>
<dbReference type="OMA" id="ACHHIVE"/>
<evidence type="ECO:0000259" key="8">
    <source>
        <dbReference type="SMART" id="SM00888"/>
    </source>
</evidence>